<dbReference type="PANTHER" id="PTHR10622">
    <property type="entry name" value="HET DOMAIN-CONTAINING PROTEIN"/>
    <property type="match status" value="1"/>
</dbReference>
<evidence type="ECO:0000313" key="4">
    <source>
        <dbReference type="Proteomes" id="UP000800096"/>
    </source>
</evidence>
<dbReference type="EMBL" id="ML979135">
    <property type="protein sequence ID" value="KAF1915848.1"/>
    <property type="molecule type" value="Genomic_DNA"/>
</dbReference>
<evidence type="ECO:0000259" key="1">
    <source>
        <dbReference type="Pfam" id="PF06985"/>
    </source>
</evidence>
<sequence length="280" mass="32289">MRLLYIQNEVHEDSSLHISLQEFTNYERGIPSYAVLSHRWQDEEVLFADIVGNRCIAQTKQGYAKLEAGCHIALKYELRYLWCDTCCIDKSSSAELSEAINSMYEYYAKADLCITYLDDVESGTHDDTFLDHAKWFTRGWTLQELIAPRKSHFYSQNWKYLGNKTILEHQLARASGIKRAVLQRPEMLKLACVSEKMSWAAHRITTRPEDRAYSLMGLFGIHMPPLYGEGEVNAFRRLQLQILQSTTDHTIFAWNSDSCTGHMVSMPEILSFTVHEVSIC</sequence>
<evidence type="ECO:0000259" key="2">
    <source>
        <dbReference type="Pfam" id="PF26640"/>
    </source>
</evidence>
<dbReference type="InterPro" id="IPR010730">
    <property type="entry name" value="HET"/>
</dbReference>
<feature type="domain" description="Heterokaryon incompatibility" evidence="1">
    <location>
        <begin position="33"/>
        <end position="122"/>
    </location>
</feature>
<proteinExistence type="predicted"/>
<dbReference type="Pfam" id="PF26640">
    <property type="entry name" value="DUF8212"/>
    <property type="match status" value="1"/>
</dbReference>
<reference evidence="3" key="1">
    <citation type="journal article" date="2020" name="Stud. Mycol.">
        <title>101 Dothideomycetes genomes: a test case for predicting lifestyles and emergence of pathogens.</title>
        <authorList>
            <person name="Haridas S."/>
            <person name="Albert R."/>
            <person name="Binder M."/>
            <person name="Bloem J."/>
            <person name="Labutti K."/>
            <person name="Salamov A."/>
            <person name="Andreopoulos B."/>
            <person name="Baker S."/>
            <person name="Barry K."/>
            <person name="Bills G."/>
            <person name="Bluhm B."/>
            <person name="Cannon C."/>
            <person name="Castanera R."/>
            <person name="Culley D."/>
            <person name="Daum C."/>
            <person name="Ezra D."/>
            <person name="Gonzalez J."/>
            <person name="Henrissat B."/>
            <person name="Kuo A."/>
            <person name="Liang C."/>
            <person name="Lipzen A."/>
            <person name="Lutzoni F."/>
            <person name="Magnuson J."/>
            <person name="Mondo S."/>
            <person name="Nolan M."/>
            <person name="Ohm R."/>
            <person name="Pangilinan J."/>
            <person name="Park H.-J."/>
            <person name="Ramirez L."/>
            <person name="Alfaro M."/>
            <person name="Sun H."/>
            <person name="Tritt A."/>
            <person name="Yoshinaga Y."/>
            <person name="Zwiers L.-H."/>
            <person name="Turgeon B."/>
            <person name="Goodwin S."/>
            <person name="Spatafora J."/>
            <person name="Crous P."/>
            <person name="Grigoriev I."/>
        </authorList>
    </citation>
    <scope>NUCLEOTIDE SEQUENCE</scope>
    <source>
        <strain evidence="3">HMLAC05119</strain>
    </source>
</reference>
<feature type="domain" description="DUF8212" evidence="2">
    <location>
        <begin position="233"/>
        <end position="256"/>
    </location>
</feature>
<dbReference type="Pfam" id="PF06985">
    <property type="entry name" value="HET"/>
    <property type="match status" value="1"/>
</dbReference>
<keyword evidence="4" id="KW-1185">Reference proteome</keyword>
<dbReference type="InterPro" id="IPR058525">
    <property type="entry name" value="DUF8212"/>
</dbReference>
<gene>
    <name evidence="3" type="ORF">BDU57DRAFT_449717</name>
</gene>
<protein>
    <submittedName>
        <fullName evidence="3">Heterokaryon incompatibility protein-domain-containing protein</fullName>
    </submittedName>
</protein>
<dbReference type="AlphaFoldDB" id="A0A6A5QLT9"/>
<dbReference type="OrthoDB" id="20872at2759"/>
<organism evidence="3 4">
    <name type="scientific">Ampelomyces quisqualis</name>
    <name type="common">Powdery mildew agent</name>
    <dbReference type="NCBI Taxonomy" id="50730"/>
    <lineage>
        <taxon>Eukaryota</taxon>
        <taxon>Fungi</taxon>
        <taxon>Dikarya</taxon>
        <taxon>Ascomycota</taxon>
        <taxon>Pezizomycotina</taxon>
        <taxon>Dothideomycetes</taxon>
        <taxon>Pleosporomycetidae</taxon>
        <taxon>Pleosporales</taxon>
        <taxon>Pleosporineae</taxon>
        <taxon>Phaeosphaeriaceae</taxon>
        <taxon>Ampelomyces</taxon>
    </lineage>
</organism>
<accession>A0A6A5QLT9</accession>
<dbReference type="Proteomes" id="UP000800096">
    <property type="component" value="Unassembled WGS sequence"/>
</dbReference>
<evidence type="ECO:0000313" key="3">
    <source>
        <dbReference type="EMBL" id="KAF1915848.1"/>
    </source>
</evidence>
<dbReference type="PANTHER" id="PTHR10622:SF10">
    <property type="entry name" value="HET DOMAIN-CONTAINING PROTEIN"/>
    <property type="match status" value="1"/>
</dbReference>
<name>A0A6A5QLT9_AMPQU</name>